<reference evidence="1" key="1">
    <citation type="submission" date="2022-06" db="EMBL/GenBank/DDBJ databases">
        <title>Genome Sequence of Candolleomyces eurysporus.</title>
        <authorList>
            <person name="Buettner E."/>
        </authorList>
    </citation>
    <scope>NUCLEOTIDE SEQUENCE</scope>
    <source>
        <strain evidence="1">VTCC 930004</strain>
    </source>
</reference>
<name>A0A9W8MAR1_9AGAR</name>
<keyword evidence="2" id="KW-1185">Reference proteome</keyword>
<organism evidence="1 2">
    <name type="scientific">Candolleomyces eurysporus</name>
    <dbReference type="NCBI Taxonomy" id="2828524"/>
    <lineage>
        <taxon>Eukaryota</taxon>
        <taxon>Fungi</taxon>
        <taxon>Dikarya</taxon>
        <taxon>Basidiomycota</taxon>
        <taxon>Agaricomycotina</taxon>
        <taxon>Agaricomycetes</taxon>
        <taxon>Agaricomycetidae</taxon>
        <taxon>Agaricales</taxon>
        <taxon>Agaricineae</taxon>
        <taxon>Psathyrellaceae</taxon>
        <taxon>Candolleomyces</taxon>
    </lineage>
</organism>
<feature type="non-terminal residue" evidence="1">
    <location>
        <position position="264"/>
    </location>
</feature>
<evidence type="ECO:0000313" key="1">
    <source>
        <dbReference type="EMBL" id="KAJ2921774.1"/>
    </source>
</evidence>
<accession>A0A9W8MAR1</accession>
<comment type="caution">
    <text evidence="1">The sequence shown here is derived from an EMBL/GenBank/DDBJ whole genome shotgun (WGS) entry which is preliminary data.</text>
</comment>
<dbReference type="Proteomes" id="UP001140091">
    <property type="component" value="Unassembled WGS sequence"/>
</dbReference>
<proteinExistence type="predicted"/>
<protein>
    <submittedName>
        <fullName evidence="1">Uncharacterized protein</fullName>
    </submittedName>
</protein>
<gene>
    <name evidence="1" type="ORF">H1R20_g15324</name>
</gene>
<dbReference type="EMBL" id="JANBPK010001551">
    <property type="protein sequence ID" value="KAJ2921774.1"/>
    <property type="molecule type" value="Genomic_DNA"/>
</dbReference>
<dbReference type="AlphaFoldDB" id="A0A9W8MAR1"/>
<sequence>MKNSNQGAHDSTTLNIIAPHVQWWTVLRQRYPELSVTPSTLSVPQDFNMASASSTASARATQMISTLPHAQKWEIHETVRFPDVERSDWMFCLPNRHDDSEGNTEMGRASNETATNADAIVESSRPAKTTRFLLSTLRVRPTSKSTASTEGEWYFWIYELVPLTPLSVEDNGGKVPPIYVFRDLNPQGADNDRFELKARIWGWTDRIGVEVRFEYATESLSTPGRGEMIGDWKEEKRKRRELGMLHWVILNLKSQQFDVNGVST</sequence>
<evidence type="ECO:0000313" key="2">
    <source>
        <dbReference type="Proteomes" id="UP001140091"/>
    </source>
</evidence>